<name>A0ABX4MGQ3_9ACTO</name>
<protein>
    <submittedName>
        <fullName evidence="1">Serine/threonine protein phosphatase</fullName>
    </submittedName>
</protein>
<proteinExistence type="predicted"/>
<dbReference type="Proteomes" id="UP000194577">
    <property type="component" value="Unassembled WGS sequence"/>
</dbReference>
<gene>
    <name evidence="1" type="ORF">BW737_003630</name>
</gene>
<keyword evidence="2" id="KW-1185">Reference proteome</keyword>
<comment type="caution">
    <text evidence="1">The sequence shown here is derived from an EMBL/GenBank/DDBJ whole genome shotgun (WGS) entry which is preliminary data.</text>
</comment>
<dbReference type="RefSeq" id="WP_086615998.1">
    <property type="nucleotide sequence ID" value="NZ_MTPX02000024.1"/>
</dbReference>
<sequence length="109" mass="12285">MSPEHPHTRPGVSPDVFDHRRRENLELDETEAILDEIGLRLLAQDWLLAQDADIDDGTIWVPARISEIHRDHVVVTRVADELSGHVAKATTWAGTVELELPTARLRPAR</sequence>
<evidence type="ECO:0000313" key="2">
    <source>
        <dbReference type="Proteomes" id="UP000194577"/>
    </source>
</evidence>
<reference evidence="1 2" key="1">
    <citation type="submission" date="2017-10" db="EMBL/GenBank/DDBJ databases">
        <title>Draft genome sequence of cellulolytic Actinomyces sp CtC72 isolated from cattle rumen fluid.</title>
        <authorList>
            <person name="Joshi A.J."/>
            <person name="Vasudevan G."/>
            <person name="Lanjekar V.B."/>
            <person name="Hivarkar S."/>
            <person name="Engineer A."/>
            <person name="Pore S.D."/>
            <person name="Dhakephalkar P.K."/>
            <person name="Dagar S."/>
        </authorList>
    </citation>
    <scope>NUCLEOTIDE SEQUENCE [LARGE SCALE GENOMIC DNA]</scope>
    <source>
        <strain evidence="2">CtC72</strain>
    </source>
</reference>
<evidence type="ECO:0000313" key="1">
    <source>
        <dbReference type="EMBL" id="PHP53304.1"/>
    </source>
</evidence>
<organism evidence="1 2">
    <name type="scientific">Actinomyces ruminis</name>
    <dbReference type="NCBI Taxonomy" id="1937003"/>
    <lineage>
        <taxon>Bacteria</taxon>
        <taxon>Bacillati</taxon>
        <taxon>Actinomycetota</taxon>
        <taxon>Actinomycetes</taxon>
        <taxon>Actinomycetales</taxon>
        <taxon>Actinomycetaceae</taxon>
        <taxon>Actinomyces</taxon>
    </lineage>
</organism>
<accession>A0ABX4MGQ3</accession>
<dbReference type="EMBL" id="MTPX02000024">
    <property type="protein sequence ID" value="PHP53304.1"/>
    <property type="molecule type" value="Genomic_DNA"/>
</dbReference>